<organism evidence="1">
    <name type="scientific">Cacopsylla melanoneura</name>
    <dbReference type="NCBI Taxonomy" id="428564"/>
    <lineage>
        <taxon>Eukaryota</taxon>
        <taxon>Metazoa</taxon>
        <taxon>Ecdysozoa</taxon>
        <taxon>Arthropoda</taxon>
        <taxon>Hexapoda</taxon>
        <taxon>Insecta</taxon>
        <taxon>Pterygota</taxon>
        <taxon>Neoptera</taxon>
        <taxon>Paraneoptera</taxon>
        <taxon>Hemiptera</taxon>
        <taxon>Sternorrhyncha</taxon>
        <taxon>Psylloidea</taxon>
        <taxon>Psyllidae</taxon>
        <taxon>Psyllinae</taxon>
        <taxon>Cacopsylla</taxon>
    </lineage>
</organism>
<dbReference type="EMBL" id="HBUF01663260">
    <property type="protein sequence ID" value="CAG6789081.1"/>
    <property type="molecule type" value="Transcribed_RNA"/>
</dbReference>
<dbReference type="AlphaFoldDB" id="A0A8D9BX15"/>
<protein>
    <submittedName>
        <fullName evidence="1">Uncharacterized protein</fullName>
    </submittedName>
</protein>
<proteinExistence type="predicted"/>
<dbReference type="EMBL" id="HBUF01003652">
    <property type="protein sequence ID" value="CAG6606471.1"/>
    <property type="molecule type" value="Transcribed_RNA"/>
</dbReference>
<dbReference type="EMBL" id="HBUF01663259">
    <property type="protein sequence ID" value="CAG6789079.1"/>
    <property type="molecule type" value="Transcribed_RNA"/>
</dbReference>
<accession>A0A8D9BX15</accession>
<reference evidence="1" key="1">
    <citation type="submission" date="2021-05" db="EMBL/GenBank/DDBJ databases">
        <authorList>
            <person name="Alioto T."/>
            <person name="Alioto T."/>
            <person name="Gomez Garrido J."/>
        </authorList>
    </citation>
    <scope>NUCLEOTIDE SEQUENCE</scope>
</reference>
<sequence length="139" mass="16248">MVSLIFTPEFNIRHCSPPPFSIFLPPLFNSIHFPDASLVLFPIHSLCSGFHFTSPKYKIFKFLSSPHTHSSLHTHPFPFHNVRHTSSAYLSPSILLIFYCLLEKFYGFLGDFWEGERFYNTVLFSQQPYILFLFPFSSF</sequence>
<name>A0A8D9BX15_9HEMI</name>
<dbReference type="EMBL" id="HBUF01003653">
    <property type="protein sequence ID" value="CAG6606473.1"/>
    <property type="molecule type" value="Transcribed_RNA"/>
</dbReference>
<evidence type="ECO:0000313" key="1">
    <source>
        <dbReference type="EMBL" id="CAG6789081.1"/>
    </source>
</evidence>